<keyword evidence="1 2" id="KW-0597">Phosphoprotein</keyword>
<evidence type="ECO:0000313" key="6">
    <source>
        <dbReference type="Proteomes" id="UP000297248"/>
    </source>
</evidence>
<evidence type="ECO:0000256" key="2">
    <source>
        <dbReference type="PROSITE-ProRule" id="PRU00169"/>
    </source>
</evidence>
<evidence type="ECO:0000256" key="1">
    <source>
        <dbReference type="ARBA" id="ARBA00022553"/>
    </source>
</evidence>
<dbReference type="InterPro" id="IPR001789">
    <property type="entry name" value="Sig_transdc_resp-reg_receiver"/>
</dbReference>
<dbReference type="SMART" id="SM00448">
    <property type="entry name" value="REC"/>
    <property type="match status" value="1"/>
</dbReference>
<dbReference type="InterPro" id="IPR011006">
    <property type="entry name" value="CheY-like_superfamily"/>
</dbReference>
<dbReference type="PANTHER" id="PTHR44591">
    <property type="entry name" value="STRESS RESPONSE REGULATOR PROTEIN 1"/>
    <property type="match status" value="1"/>
</dbReference>
<comment type="caution">
    <text evidence="5">The sequence shown here is derived from an EMBL/GenBank/DDBJ whole genome shotgun (WGS) entry which is preliminary data.</text>
</comment>
<dbReference type="Proteomes" id="UP000297248">
    <property type="component" value="Unassembled WGS sequence"/>
</dbReference>
<accession>A0A4Y8AF17</accession>
<dbReference type="GO" id="GO:0000160">
    <property type="term" value="P:phosphorelay signal transduction system"/>
    <property type="evidence" value="ECO:0007669"/>
    <property type="project" value="InterPro"/>
</dbReference>
<dbReference type="OrthoDB" id="1646880at2"/>
<feature type="domain" description="Response regulatory" evidence="3">
    <location>
        <begin position="5"/>
        <end position="120"/>
    </location>
</feature>
<gene>
    <name evidence="5" type="ORF">E2R65_05075</name>
    <name evidence="4" type="ORF">GGR35_001612</name>
</gene>
<sequence>MQKLYIYIVEDNPLIALALREIISNMGHTVCGTASNYTKAVTDLGTMSVDLVITDIMLQGKENGIDLAQYINHHLHIPFIFQSSVTSADILTQANQTCPNAFLPKPVNKLAMIEAIAKIAA</sequence>
<evidence type="ECO:0000313" key="4">
    <source>
        <dbReference type="EMBL" id="MBB3969020.1"/>
    </source>
</evidence>
<dbReference type="SUPFAM" id="SSF52172">
    <property type="entry name" value="CheY-like"/>
    <property type="match status" value="1"/>
</dbReference>
<name>A0A4Y8AF17_9SPHI</name>
<dbReference type="InterPro" id="IPR050595">
    <property type="entry name" value="Bact_response_regulator"/>
</dbReference>
<evidence type="ECO:0000313" key="7">
    <source>
        <dbReference type="Proteomes" id="UP000583101"/>
    </source>
</evidence>
<proteinExistence type="predicted"/>
<evidence type="ECO:0000313" key="5">
    <source>
        <dbReference type="EMBL" id="TEW67364.1"/>
    </source>
</evidence>
<reference evidence="5" key="2">
    <citation type="submission" date="2019-03" db="EMBL/GenBank/DDBJ databases">
        <authorList>
            <person name="Yan Y.-Q."/>
            <person name="Du Z.-J."/>
        </authorList>
    </citation>
    <scope>NUCLEOTIDE SEQUENCE</scope>
    <source>
        <strain evidence="5">PP-F2FG21</strain>
    </source>
</reference>
<reference evidence="4 7" key="3">
    <citation type="submission" date="2020-08" db="EMBL/GenBank/DDBJ databases">
        <title>Genomic Encyclopedia of Type Strains, Phase IV (KMG-IV): sequencing the most valuable type-strain genomes for metagenomic binning, comparative biology and taxonomic classification.</title>
        <authorList>
            <person name="Goeker M."/>
        </authorList>
    </citation>
    <scope>NUCLEOTIDE SEQUENCE [LARGE SCALE GENOMIC DNA]</scope>
    <source>
        <strain evidence="4 7">DSM 100995</strain>
    </source>
</reference>
<keyword evidence="4" id="KW-0238">DNA-binding</keyword>
<feature type="modified residue" description="4-aspartylphosphate" evidence="2">
    <location>
        <position position="55"/>
    </location>
</feature>
<keyword evidence="7" id="KW-1185">Reference proteome</keyword>
<protein>
    <submittedName>
        <fullName evidence="4 5">Response regulator</fullName>
    </submittedName>
</protein>
<dbReference type="AlphaFoldDB" id="A0A4Y8AF17"/>
<dbReference type="RefSeq" id="WP_134335417.1">
    <property type="nucleotide sequence ID" value="NZ_BMCZ01000010.1"/>
</dbReference>
<dbReference type="PANTHER" id="PTHR44591:SF3">
    <property type="entry name" value="RESPONSE REGULATORY DOMAIN-CONTAINING PROTEIN"/>
    <property type="match status" value="1"/>
</dbReference>
<dbReference type="Proteomes" id="UP000583101">
    <property type="component" value="Unassembled WGS sequence"/>
</dbReference>
<evidence type="ECO:0000259" key="3">
    <source>
        <dbReference type="PROSITE" id="PS50110"/>
    </source>
</evidence>
<dbReference type="PROSITE" id="PS50110">
    <property type="entry name" value="RESPONSE_REGULATORY"/>
    <property type="match status" value="1"/>
</dbReference>
<dbReference type="EMBL" id="SNQG01000002">
    <property type="protein sequence ID" value="TEW67364.1"/>
    <property type="molecule type" value="Genomic_DNA"/>
</dbReference>
<dbReference type="EMBL" id="JACIEG010000002">
    <property type="protein sequence ID" value="MBB3969020.1"/>
    <property type="molecule type" value="Genomic_DNA"/>
</dbReference>
<reference evidence="5 6" key="1">
    <citation type="journal article" date="2016" name="Int. J. Syst. Evol. Microbiol.">
        <title>Proposal of Mucilaginibacter phyllosphaerae sp. nov. isolated from the phyllosphere of Galium album.</title>
        <authorList>
            <person name="Aydogan E.L."/>
            <person name="Busse H.J."/>
            <person name="Moser G."/>
            <person name="Muller C."/>
            <person name="Kampfer P."/>
            <person name="Glaeser S.P."/>
        </authorList>
    </citation>
    <scope>NUCLEOTIDE SEQUENCE [LARGE SCALE GENOMIC DNA]</scope>
    <source>
        <strain evidence="5 6">PP-F2FG21</strain>
    </source>
</reference>
<dbReference type="Gene3D" id="3.40.50.2300">
    <property type="match status" value="1"/>
</dbReference>
<organism evidence="5 6">
    <name type="scientific">Mucilaginibacter phyllosphaerae</name>
    <dbReference type="NCBI Taxonomy" id="1812349"/>
    <lineage>
        <taxon>Bacteria</taxon>
        <taxon>Pseudomonadati</taxon>
        <taxon>Bacteroidota</taxon>
        <taxon>Sphingobacteriia</taxon>
        <taxon>Sphingobacteriales</taxon>
        <taxon>Sphingobacteriaceae</taxon>
        <taxon>Mucilaginibacter</taxon>
    </lineage>
</organism>
<dbReference type="Pfam" id="PF00072">
    <property type="entry name" value="Response_reg"/>
    <property type="match status" value="1"/>
</dbReference>
<dbReference type="GO" id="GO:0003677">
    <property type="term" value="F:DNA binding"/>
    <property type="evidence" value="ECO:0007669"/>
    <property type="project" value="UniProtKB-KW"/>
</dbReference>